<dbReference type="RefSeq" id="WP_204011916.1">
    <property type="nucleotide sequence ID" value="NZ_BOPG01000107.1"/>
</dbReference>
<accession>A0A8J4E6H1</accession>
<evidence type="ECO:0008006" key="4">
    <source>
        <dbReference type="Google" id="ProtNLM"/>
    </source>
</evidence>
<evidence type="ECO:0000313" key="3">
    <source>
        <dbReference type="Proteomes" id="UP000612585"/>
    </source>
</evidence>
<protein>
    <recommendedName>
        <fullName evidence="4">SnoaL-like domain-containing protein</fullName>
    </recommendedName>
</protein>
<proteinExistence type="predicted"/>
<feature type="compositionally biased region" description="Low complexity" evidence="1">
    <location>
        <begin position="49"/>
        <end position="58"/>
    </location>
</feature>
<dbReference type="AlphaFoldDB" id="A0A8J4E6H1"/>
<gene>
    <name evidence="2" type="ORF">Vau01_115910</name>
</gene>
<name>A0A8J4E6H1_9ACTN</name>
<organism evidence="2 3">
    <name type="scientific">Virgisporangium aurantiacum</name>
    <dbReference type="NCBI Taxonomy" id="175570"/>
    <lineage>
        <taxon>Bacteria</taxon>
        <taxon>Bacillati</taxon>
        <taxon>Actinomycetota</taxon>
        <taxon>Actinomycetes</taxon>
        <taxon>Micromonosporales</taxon>
        <taxon>Micromonosporaceae</taxon>
        <taxon>Virgisporangium</taxon>
    </lineage>
</organism>
<reference evidence="2" key="1">
    <citation type="submission" date="2021-01" db="EMBL/GenBank/DDBJ databases">
        <title>Whole genome shotgun sequence of Virgisporangium aurantiacum NBRC 16421.</title>
        <authorList>
            <person name="Komaki H."/>
            <person name="Tamura T."/>
        </authorList>
    </citation>
    <scope>NUCLEOTIDE SEQUENCE</scope>
    <source>
        <strain evidence="2">NBRC 16421</strain>
    </source>
</reference>
<dbReference type="InterPro" id="IPR032710">
    <property type="entry name" value="NTF2-like_dom_sf"/>
</dbReference>
<sequence length="208" mass="21492">MVLAAVFVAALALLAGYPQVSRWLAEAGDTVAAEPPPPTDDGDGPADPPATADATASADAYEESAPVDYIGTVRLSQSLIGDPTAVSVAGAFDAYFTAVNNRDHPTLFALYDPAGVVNPNNATQANALANAISTTRDHHAQLHAVYVAASPPGAVTARVTFTSEQAPGYGPRGREQETCTNWDLTYTLTAGGPRAYRILRSTATSSAC</sequence>
<comment type="caution">
    <text evidence="2">The sequence shown here is derived from an EMBL/GenBank/DDBJ whole genome shotgun (WGS) entry which is preliminary data.</text>
</comment>
<dbReference type="SUPFAM" id="SSF54427">
    <property type="entry name" value="NTF2-like"/>
    <property type="match status" value="1"/>
</dbReference>
<dbReference type="Proteomes" id="UP000612585">
    <property type="component" value="Unassembled WGS sequence"/>
</dbReference>
<evidence type="ECO:0000313" key="2">
    <source>
        <dbReference type="EMBL" id="GIJ64075.1"/>
    </source>
</evidence>
<feature type="region of interest" description="Disordered" evidence="1">
    <location>
        <begin position="30"/>
        <end position="58"/>
    </location>
</feature>
<keyword evidence="3" id="KW-1185">Reference proteome</keyword>
<evidence type="ECO:0000256" key="1">
    <source>
        <dbReference type="SAM" id="MobiDB-lite"/>
    </source>
</evidence>
<dbReference type="EMBL" id="BOPG01000107">
    <property type="protein sequence ID" value="GIJ64075.1"/>
    <property type="molecule type" value="Genomic_DNA"/>
</dbReference>